<dbReference type="InterPro" id="IPR050659">
    <property type="entry name" value="Peptidase_M24B"/>
</dbReference>
<dbReference type="InterPro" id="IPR036005">
    <property type="entry name" value="Creatinase/aminopeptidase-like"/>
</dbReference>
<dbReference type="AlphaFoldDB" id="A0A5B0W9M2"/>
<name>A0A5B0W9M2_RHITR</name>
<dbReference type="InterPro" id="IPR000587">
    <property type="entry name" value="Creatinase_N"/>
</dbReference>
<sequence length="391" mass="42962">MTDARGYEPFDQAEFDHRIERARRAMEENKLDAIVVSSEANLEYLSGMVTQFAWVTPTRPFFFVVPRDGEPTAVIPGIGYTNWQDTSWCQNIITWPSPRPGDEGISILKALFASLRRKHGRIGFEIGPESRIGMPVADLWRLKSEIDFEIADCQMLMANLRVIKSPAEIARIRLMCGIAGRAFAELPRTARIGDSERKIHREFIASLILNGADAVPYLAIGSGRGGYTSIIMGPTDRVLARGDVLILDTGSKVGGYYCDYDRNFAFGNPSDQVVRVHEALWLATEAGIAAARPGKTAADLFYAQANVLSSHGHKVGNVGRFGHGLGKIVTEFPSNAPGDRTFLRPGMVFTIEPSVDYDGKIMAHEENIVITEDGAELLSPRAPREIPVIGA</sequence>
<dbReference type="OrthoDB" id="9806388at2"/>
<dbReference type="SUPFAM" id="SSF53092">
    <property type="entry name" value="Creatinase/prolidase N-terminal domain"/>
    <property type="match status" value="1"/>
</dbReference>
<proteinExistence type="predicted"/>
<dbReference type="SUPFAM" id="SSF55920">
    <property type="entry name" value="Creatinase/aminopeptidase"/>
    <property type="match status" value="1"/>
</dbReference>
<dbReference type="CDD" id="cd01066">
    <property type="entry name" value="APP_MetAP"/>
    <property type="match status" value="1"/>
</dbReference>
<dbReference type="RefSeq" id="WP_149634147.1">
    <property type="nucleotide sequence ID" value="NZ_VNIP01000005.1"/>
</dbReference>
<evidence type="ECO:0000259" key="2">
    <source>
        <dbReference type="Pfam" id="PF01321"/>
    </source>
</evidence>
<dbReference type="Gene3D" id="3.40.350.10">
    <property type="entry name" value="Creatinase/prolidase N-terminal domain"/>
    <property type="match status" value="1"/>
</dbReference>
<feature type="domain" description="Peptidase M24" evidence="1">
    <location>
        <begin position="171"/>
        <end position="372"/>
    </location>
</feature>
<dbReference type="InterPro" id="IPR001714">
    <property type="entry name" value="Pept_M24_MAP"/>
</dbReference>
<dbReference type="PANTHER" id="PTHR46112">
    <property type="entry name" value="AMINOPEPTIDASE"/>
    <property type="match status" value="1"/>
</dbReference>
<dbReference type="GO" id="GO:0004177">
    <property type="term" value="F:aminopeptidase activity"/>
    <property type="evidence" value="ECO:0007669"/>
    <property type="project" value="UniProtKB-KW"/>
</dbReference>
<dbReference type="Pfam" id="PF00557">
    <property type="entry name" value="Peptidase_M24"/>
    <property type="match status" value="1"/>
</dbReference>
<evidence type="ECO:0000259" key="1">
    <source>
        <dbReference type="Pfam" id="PF00557"/>
    </source>
</evidence>
<dbReference type="Gene3D" id="3.90.230.10">
    <property type="entry name" value="Creatinase/methionine aminopeptidase superfamily"/>
    <property type="match status" value="1"/>
</dbReference>
<keyword evidence="3" id="KW-0378">Hydrolase</keyword>
<dbReference type="GO" id="GO:0008235">
    <property type="term" value="F:metalloexopeptidase activity"/>
    <property type="evidence" value="ECO:0007669"/>
    <property type="project" value="UniProtKB-ARBA"/>
</dbReference>
<protein>
    <submittedName>
        <fullName evidence="3">Aminopeptidase P family protein</fullName>
    </submittedName>
</protein>
<accession>A0A5B0W9M2</accession>
<feature type="domain" description="Creatinase N-terminal" evidence="2">
    <location>
        <begin position="18"/>
        <end position="163"/>
    </location>
</feature>
<dbReference type="InterPro" id="IPR000994">
    <property type="entry name" value="Pept_M24"/>
</dbReference>
<organism evidence="3 4">
    <name type="scientific">Rhizobium tropici</name>
    <dbReference type="NCBI Taxonomy" id="398"/>
    <lineage>
        <taxon>Bacteria</taxon>
        <taxon>Pseudomonadati</taxon>
        <taxon>Pseudomonadota</taxon>
        <taxon>Alphaproteobacteria</taxon>
        <taxon>Hyphomicrobiales</taxon>
        <taxon>Rhizobiaceae</taxon>
        <taxon>Rhizobium/Agrobacterium group</taxon>
        <taxon>Rhizobium</taxon>
    </lineage>
</organism>
<comment type="caution">
    <text evidence="3">The sequence shown here is derived from an EMBL/GenBank/DDBJ whole genome shotgun (WGS) entry which is preliminary data.</text>
</comment>
<dbReference type="Proteomes" id="UP000323608">
    <property type="component" value="Unassembled WGS sequence"/>
</dbReference>
<reference evidence="3 4" key="1">
    <citation type="submission" date="2019-07" db="EMBL/GenBank/DDBJ databases">
        <title>The Draft Genome Sequence of Rhizobium tropici SARCC-755 Associated with Superior Nodulation on Pigeonpea (Cajanus cajan (L.) Millsp.).</title>
        <authorList>
            <person name="Bopape F.L."/>
            <person name="Hassen A.I."/>
            <person name="Swanevelder Z.H."/>
            <person name="Gwata E.T."/>
        </authorList>
    </citation>
    <scope>NUCLEOTIDE SEQUENCE [LARGE SCALE GENOMIC DNA]</scope>
    <source>
        <strain evidence="3 4">SARCC-755</strain>
    </source>
</reference>
<gene>
    <name evidence="3" type="ORF">FP026_08230</name>
</gene>
<dbReference type="PANTHER" id="PTHR46112:SF2">
    <property type="entry name" value="XAA-PRO AMINOPEPTIDASE P-RELATED"/>
    <property type="match status" value="1"/>
</dbReference>
<dbReference type="PRINTS" id="PR00599">
    <property type="entry name" value="MAPEPTIDASE"/>
</dbReference>
<dbReference type="InterPro" id="IPR029149">
    <property type="entry name" value="Creatin/AminoP/Spt16_N"/>
</dbReference>
<dbReference type="Pfam" id="PF01321">
    <property type="entry name" value="Creatinase_N"/>
    <property type="match status" value="1"/>
</dbReference>
<dbReference type="EMBL" id="VNIP01000005">
    <property type="protein sequence ID" value="KAA1183075.1"/>
    <property type="molecule type" value="Genomic_DNA"/>
</dbReference>
<evidence type="ECO:0000313" key="4">
    <source>
        <dbReference type="Proteomes" id="UP000323608"/>
    </source>
</evidence>
<keyword evidence="3" id="KW-0645">Protease</keyword>
<keyword evidence="3" id="KW-0031">Aminopeptidase</keyword>
<evidence type="ECO:0000313" key="3">
    <source>
        <dbReference type="EMBL" id="KAA1183075.1"/>
    </source>
</evidence>